<evidence type="ECO:0000256" key="2">
    <source>
        <dbReference type="ARBA" id="ARBA00022448"/>
    </source>
</evidence>
<reference evidence="10 11" key="1">
    <citation type="journal article" date="2021" name="Microorganisms">
        <title>Acidisoma silvae sp. nov. and Acidisomacellulosilytica sp. nov., Two Acidophilic Bacteria Isolated from Decaying Wood, Hydrolyzing Cellulose and Producing Poly-3-hydroxybutyrate.</title>
        <authorList>
            <person name="Mieszkin S."/>
            <person name="Pouder E."/>
            <person name="Uroz S."/>
            <person name="Simon-Colin C."/>
            <person name="Alain K."/>
        </authorList>
    </citation>
    <scope>NUCLEOTIDE SEQUENCE [LARGE SCALE GENOMIC DNA]</scope>
    <source>
        <strain evidence="10 11">HW T5.17</strain>
    </source>
</reference>
<feature type="transmembrane region" description="Helical" evidence="7">
    <location>
        <begin position="112"/>
        <end position="130"/>
    </location>
</feature>
<dbReference type="HAMAP" id="MF_01207">
    <property type="entry name" value="MsrQ"/>
    <property type="match status" value="1"/>
</dbReference>
<feature type="region of interest" description="Disordered" evidence="8">
    <location>
        <begin position="1"/>
        <end position="23"/>
    </location>
</feature>
<comment type="cofactor">
    <cofactor evidence="7">
        <name>heme b</name>
        <dbReference type="ChEBI" id="CHEBI:60344"/>
    </cofactor>
    <text evidence="7">Binds 1 heme b (iron(II)-protoporphyrin IX) group per subunit.</text>
</comment>
<dbReference type="GO" id="GO:0010181">
    <property type="term" value="F:FMN binding"/>
    <property type="evidence" value="ECO:0007669"/>
    <property type="project" value="UniProtKB-UniRule"/>
</dbReference>
<proteinExistence type="inferred from homology"/>
<evidence type="ECO:0000256" key="6">
    <source>
        <dbReference type="ARBA" id="ARBA00023136"/>
    </source>
</evidence>
<dbReference type="PANTHER" id="PTHR36964">
    <property type="entry name" value="PROTEIN-METHIONINE-SULFOXIDE REDUCTASE HEME-BINDING SUBUNIT MSRQ"/>
    <property type="match status" value="1"/>
</dbReference>
<feature type="transmembrane region" description="Helical" evidence="7">
    <location>
        <begin position="179"/>
        <end position="197"/>
    </location>
</feature>
<dbReference type="AlphaFoldDB" id="A0A964E320"/>
<feature type="transmembrane region" description="Helical" evidence="7">
    <location>
        <begin position="203"/>
        <end position="222"/>
    </location>
</feature>
<dbReference type="GO" id="GO:0016679">
    <property type="term" value="F:oxidoreductase activity, acting on diphenols and related substances as donors"/>
    <property type="evidence" value="ECO:0007669"/>
    <property type="project" value="TreeGrafter"/>
</dbReference>
<dbReference type="GO" id="GO:0046872">
    <property type="term" value="F:metal ion binding"/>
    <property type="evidence" value="ECO:0007669"/>
    <property type="project" value="UniProtKB-KW"/>
</dbReference>
<comment type="function">
    <text evidence="7">Part of the MsrPQ system that repairs oxidized periplasmic proteins containing methionine sulfoxide residues (Met-O), using respiratory chain electrons. Thus protects these proteins from oxidative-stress damage caused by reactive species of oxygen and chlorine generated by the host defense mechanisms. MsrPQ is essential for the maintenance of envelope integrity under bleach stress, rescuing a wide series of structurally unrelated periplasmic proteins from methionine oxidation. MsrQ provides electrons for reduction to the reductase catalytic subunit MsrP, using the quinone pool of the respiratory chain.</text>
</comment>
<feature type="transmembrane region" description="Helical" evidence="7">
    <location>
        <begin position="142"/>
        <end position="163"/>
    </location>
</feature>
<evidence type="ECO:0000256" key="4">
    <source>
        <dbReference type="ARBA" id="ARBA00022989"/>
    </source>
</evidence>
<evidence type="ECO:0000256" key="7">
    <source>
        <dbReference type="HAMAP-Rule" id="MF_01207"/>
    </source>
</evidence>
<keyword evidence="7" id="KW-0249">Electron transport</keyword>
<organism evidence="10 11">
    <name type="scientific">Acidisoma cellulosilyticum</name>
    <dbReference type="NCBI Taxonomy" id="2802395"/>
    <lineage>
        <taxon>Bacteria</taxon>
        <taxon>Pseudomonadati</taxon>
        <taxon>Pseudomonadota</taxon>
        <taxon>Alphaproteobacteria</taxon>
        <taxon>Acetobacterales</taxon>
        <taxon>Acidocellaceae</taxon>
        <taxon>Acidisoma</taxon>
    </lineage>
</organism>
<keyword evidence="4 7" id="KW-1133">Transmembrane helix</keyword>
<evidence type="ECO:0000313" key="11">
    <source>
        <dbReference type="Proteomes" id="UP000721844"/>
    </source>
</evidence>
<comment type="subunit">
    <text evidence="7">Heterodimer of a catalytic subunit (MsrP) and a heme-binding subunit (MsrQ).</text>
</comment>
<dbReference type="GO" id="GO:0009055">
    <property type="term" value="F:electron transfer activity"/>
    <property type="evidence" value="ECO:0007669"/>
    <property type="project" value="UniProtKB-UniRule"/>
</dbReference>
<protein>
    <recommendedName>
        <fullName evidence="7">Protein-methionine-sulfoxide reductase heme-binding subunit MsrQ</fullName>
    </recommendedName>
    <alternativeName>
        <fullName evidence="7">Flavocytochrome MsrQ</fullName>
    </alternativeName>
</protein>
<feature type="domain" description="Ferric oxidoreductase" evidence="9">
    <location>
        <begin position="79"/>
        <end position="191"/>
    </location>
</feature>
<feature type="transmembrane region" description="Helical" evidence="7">
    <location>
        <begin position="46"/>
        <end position="68"/>
    </location>
</feature>
<evidence type="ECO:0000259" key="9">
    <source>
        <dbReference type="Pfam" id="PF01794"/>
    </source>
</evidence>
<comment type="caution">
    <text evidence="7">Lacks conserved residue(s) required for the propagation of feature annotation.</text>
</comment>
<name>A0A964E320_9PROT</name>
<feature type="transmembrane region" description="Helical" evidence="7">
    <location>
        <begin position="234"/>
        <end position="258"/>
    </location>
</feature>
<keyword evidence="7" id="KW-0349">Heme</keyword>
<keyword evidence="3 7" id="KW-0812">Transmembrane</keyword>
<keyword evidence="7" id="KW-0479">Metal-binding</keyword>
<dbReference type="GO" id="GO:0005886">
    <property type="term" value="C:plasma membrane"/>
    <property type="evidence" value="ECO:0007669"/>
    <property type="project" value="UniProtKB-SubCell"/>
</dbReference>
<comment type="caution">
    <text evidence="10">The sequence shown here is derived from an EMBL/GenBank/DDBJ whole genome shotgun (WGS) entry which is preliminary data.</text>
</comment>
<dbReference type="InterPro" id="IPR013130">
    <property type="entry name" value="Fe3_Rdtase_TM_dom"/>
</dbReference>
<comment type="similarity">
    <text evidence="7">Belongs to the MsrQ family.</text>
</comment>
<comment type="subcellular location">
    <subcellularLocation>
        <location evidence="7">Cell membrane</location>
        <topology evidence="7">Multi-pass membrane protein</topology>
    </subcellularLocation>
    <subcellularLocation>
        <location evidence="1">Membrane</location>
        <topology evidence="1">Multi-pass membrane protein</topology>
    </subcellularLocation>
</comment>
<keyword evidence="6 7" id="KW-0472">Membrane</keyword>
<keyword evidence="5 7" id="KW-0408">Iron</keyword>
<evidence type="ECO:0000256" key="1">
    <source>
        <dbReference type="ARBA" id="ARBA00004141"/>
    </source>
</evidence>
<keyword evidence="2 7" id="KW-0813">Transport</keyword>
<comment type="cofactor">
    <cofactor evidence="7">
        <name>FMN</name>
        <dbReference type="ChEBI" id="CHEBI:58210"/>
    </cofactor>
    <text evidence="7">Binds 1 FMN per subunit.</text>
</comment>
<dbReference type="GO" id="GO:0030091">
    <property type="term" value="P:protein repair"/>
    <property type="evidence" value="ECO:0007669"/>
    <property type="project" value="UniProtKB-UniRule"/>
</dbReference>
<evidence type="ECO:0000256" key="3">
    <source>
        <dbReference type="ARBA" id="ARBA00022692"/>
    </source>
</evidence>
<dbReference type="RefSeq" id="WP_227305983.1">
    <property type="nucleotide sequence ID" value="NZ_JAESVA010000001.1"/>
</dbReference>
<dbReference type="Pfam" id="PF01794">
    <property type="entry name" value="Ferric_reduct"/>
    <property type="match status" value="1"/>
</dbReference>
<evidence type="ECO:0000256" key="8">
    <source>
        <dbReference type="SAM" id="MobiDB-lite"/>
    </source>
</evidence>
<dbReference type="Proteomes" id="UP000721844">
    <property type="component" value="Unassembled WGS sequence"/>
</dbReference>
<sequence>MTAKDQPSAMPLPRAIPVPGRRGPSDRWFTAPWHDRAGRFSPFKTLVLVGCLLPAIYMTGQWCVGLFTSRPLNQAMLMTGVWAVWFLLLSLAVTPARSIFGLPKLIQVRRMLGLAAAAYTVAHLVFYVLMEGINVPFVIGEIIHRFYLTIGFIAVLGFVALSVTSTDPAIRKLGRRWKWLHRLIYPIAILSLWHFFLTQKIDVTLAVLPTGLFLWLMLWRGLPTSVEKQLASLVLLALAAGTGTIAVEYAWYAIATFVPPGRVLMANWHFGRLGPRPSFWVTLDGLAVVAAALMWRRMPVRSRKPRADPGQMESSAG</sequence>
<keyword evidence="7" id="KW-0288">FMN</keyword>
<feature type="transmembrane region" description="Helical" evidence="7">
    <location>
        <begin position="80"/>
        <end position="100"/>
    </location>
</feature>
<dbReference type="PANTHER" id="PTHR36964:SF1">
    <property type="entry name" value="PROTEIN-METHIONINE-SULFOXIDE REDUCTASE HEME-BINDING SUBUNIT MSRQ"/>
    <property type="match status" value="1"/>
</dbReference>
<keyword evidence="7" id="KW-0285">Flavoprotein</keyword>
<evidence type="ECO:0000256" key="5">
    <source>
        <dbReference type="ARBA" id="ARBA00023004"/>
    </source>
</evidence>
<accession>A0A964E320</accession>
<keyword evidence="7" id="KW-1003">Cell membrane</keyword>
<gene>
    <name evidence="7" type="primary">msrQ</name>
    <name evidence="10" type="ORF">ACELLULO517_04050</name>
</gene>
<feature type="transmembrane region" description="Helical" evidence="7">
    <location>
        <begin position="278"/>
        <end position="295"/>
    </location>
</feature>
<keyword evidence="11" id="KW-1185">Reference proteome</keyword>
<dbReference type="EMBL" id="JAESVA010000001">
    <property type="protein sequence ID" value="MCB8879393.1"/>
    <property type="molecule type" value="Genomic_DNA"/>
</dbReference>
<dbReference type="GO" id="GO:0020037">
    <property type="term" value="F:heme binding"/>
    <property type="evidence" value="ECO:0007669"/>
    <property type="project" value="UniProtKB-UniRule"/>
</dbReference>
<dbReference type="InterPro" id="IPR022837">
    <property type="entry name" value="MsrQ-like"/>
</dbReference>
<evidence type="ECO:0000313" key="10">
    <source>
        <dbReference type="EMBL" id="MCB8879393.1"/>
    </source>
</evidence>